<dbReference type="Proteomes" id="UP000559653">
    <property type="component" value="Unassembled WGS sequence"/>
</dbReference>
<sequence>MQETKQKEKKSPAVLFIAIIAAGLTVALVMALSPWNIFPVEVTEQVTVLAITEHGCVGESEFGVNVVVSDCSAQIGDTVSATFFVPAMDQNGYYDKIEARLALVEP</sequence>
<comment type="caution">
    <text evidence="1">The sequence shown here is derived from an EMBL/GenBank/DDBJ whole genome shotgun (WGS) entry which is preliminary data.</text>
</comment>
<protein>
    <submittedName>
        <fullName evidence="1">Uncharacterized protein</fullName>
    </submittedName>
</protein>
<accession>A0AC60VXS1</accession>
<organism evidence="1 2">
    <name type="scientific">Candidatus Nitrosomaritimum aestuariumsis</name>
    <dbReference type="NCBI Taxonomy" id="3342354"/>
    <lineage>
        <taxon>Archaea</taxon>
        <taxon>Nitrososphaerota</taxon>
        <taxon>Nitrososphaeria</taxon>
        <taxon>Nitrosopumilales</taxon>
        <taxon>Nitrosopumilaceae</taxon>
        <taxon>Candidatus Nitrosomaritimum</taxon>
    </lineage>
</organism>
<gene>
    <name evidence="1" type="ORF">H2B03_02560</name>
</gene>
<dbReference type="EMBL" id="JACEMZ010000008">
    <property type="protein sequence ID" value="MBA4452042.1"/>
    <property type="molecule type" value="Genomic_DNA"/>
</dbReference>
<name>A0AC60VXS1_9ARCH</name>
<proteinExistence type="predicted"/>
<evidence type="ECO:0000313" key="2">
    <source>
        <dbReference type="Proteomes" id="UP000559653"/>
    </source>
</evidence>
<evidence type="ECO:0000313" key="1">
    <source>
        <dbReference type="EMBL" id="MBA4452042.1"/>
    </source>
</evidence>
<reference evidence="1 2" key="1">
    <citation type="journal article" date="2020" name="Appl. Environ. Microbiol.">
        <title>Genomic Characteristics of a Novel Species of Ammonia-Oxidizing Archaea from the Jiulong River Estuary.</title>
        <authorList>
            <person name="Zou D."/>
            <person name="Wan R."/>
            <person name="Han L."/>
            <person name="Xu M.N."/>
            <person name="Liu Y."/>
            <person name="Liu H."/>
            <person name="Kao S.J."/>
            <person name="Li M."/>
        </authorList>
    </citation>
    <scope>NUCLEOTIDE SEQUENCE [LARGE SCALE GENOMIC DNA]</scope>
    <source>
        <strain evidence="1">W1bin1</strain>
    </source>
</reference>